<accession>A0ABU2JCT1</accession>
<dbReference type="Pfam" id="PF00501">
    <property type="entry name" value="AMP-binding"/>
    <property type="match status" value="1"/>
</dbReference>
<dbReference type="PANTHER" id="PTHR43859">
    <property type="entry name" value="ACYL-ACTIVATING ENZYME"/>
    <property type="match status" value="1"/>
</dbReference>
<feature type="domain" description="AMP-dependent synthetase/ligase" evidence="5">
    <location>
        <begin position="23"/>
        <end position="402"/>
    </location>
</feature>
<dbReference type="SUPFAM" id="SSF56801">
    <property type="entry name" value="Acetyl-CoA synthetase-like"/>
    <property type="match status" value="1"/>
</dbReference>
<dbReference type="Proteomes" id="UP001183176">
    <property type="component" value="Unassembled WGS sequence"/>
</dbReference>
<keyword evidence="2 7" id="KW-0436">Ligase</keyword>
<dbReference type="EMBL" id="JAVREH010000022">
    <property type="protein sequence ID" value="MDT0262747.1"/>
    <property type="molecule type" value="Genomic_DNA"/>
</dbReference>
<evidence type="ECO:0000313" key="8">
    <source>
        <dbReference type="Proteomes" id="UP001183176"/>
    </source>
</evidence>
<dbReference type="GO" id="GO:0004467">
    <property type="term" value="F:long-chain fatty acid-CoA ligase activity"/>
    <property type="evidence" value="ECO:0007669"/>
    <property type="project" value="UniProtKB-EC"/>
</dbReference>
<dbReference type="Gene3D" id="3.40.50.12780">
    <property type="entry name" value="N-terminal domain of ligase-like"/>
    <property type="match status" value="1"/>
</dbReference>
<feature type="domain" description="AMP-binding enzyme C-terminal" evidence="6">
    <location>
        <begin position="453"/>
        <end position="526"/>
    </location>
</feature>
<evidence type="ECO:0000256" key="4">
    <source>
        <dbReference type="ARBA" id="ARBA00023098"/>
    </source>
</evidence>
<comment type="caution">
    <text evidence="7">The sequence shown here is derived from an EMBL/GenBank/DDBJ whole genome shotgun (WGS) entry which is preliminary data.</text>
</comment>
<evidence type="ECO:0000313" key="7">
    <source>
        <dbReference type="EMBL" id="MDT0262747.1"/>
    </source>
</evidence>
<sequence>MEGLMLDVPLLLSSFLWRTERLFHDKRIITRLSTGGYHSYDYREFGQRVRRLANSLGALGITHGDVVATLAWNHYRHLECYYGVPVMGATLHTVNMRLFEDQQAYTLNHAGARVLLLDADQVPAVERLVEIGIPKVEAFVIMHDGTMPVTNLSPVYSYEQLMARASSEFEFPTFDENTAAAICYTSAATGDPKGVVYSHRALVLQSLILGMNGMLGVDESAVWMPISPMFHANAWCVPHTCLAQGADIVLTGEHPLDRDYLQIIADKRVTGVNAAVTVGQMMRDYIERSGEHLDLSSLKLMWLGAQAPPRGLLDWWMTTNGTRAFTGYGMTESSPQVCFNFTKSTLADAPIEEDWARRTSGGLPIPLMQIKIVDEDDDELPWDGTSIGTVCLRAPYTARGYLNVEAESTSTKLAGWFKSGDVAVIDPDGYVTVKDRIRDHIKSGGEWISSIDLENALMTHPGVREAMVVGVPHEKWQERPVALVVKRDPEVSTADLTRYLTDRFAKWWLPDEYIFLDELPKTSMGKLDKKRARATLGQLRAGST</sequence>
<dbReference type="Pfam" id="PF13193">
    <property type="entry name" value="AMP-binding_C"/>
    <property type="match status" value="1"/>
</dbReference>
<protein>
    <submittedName>
        <fullName evidence="7">Long-chain-fatty-acid--CoA ligase</fullName>
        <ecNumber evidence="7">6.2.1.3</ecNumber>
    </submittedName>
</protein>
<dbReference type="InterPro" id="IPR000873">
    <property type="entry name" value="AMP-dep_synth/lig_dom"/>
</dbReference>
<reference evidence="8" key="1">
    <citation type="submission" date="2023-07" db="EMBL/GenBank/DDBJ databases">
        <title>30 novel species of actinomycetes from the DSMZ collection.</title>
        <authorList>
            <person name="Nouioui I."/>
        </authorList>
    </citation>
    <scope>NUCLEOTIDE SEQUENCE [LARGE SCALE GENOMIC DNA]</scope>
    <source>
        <strain evidence="8">DSM 44399</strain>
    </source>
</reference>
<name>A0ABU2JCT1_9ACTN</name>
<gene>
    <name evidence="7" type="ORF">RM423_15225</name>
</gene>
<dbReference type="NCBIfam" id="NF004837">
    <property type="entry name" value="PRK06187.1"/>
    <property type="match status" value="1"/>
</dbReference>
<dbReference type="InterPro" id="IPR045851">
    <property type="entry name" value="AMP-bd_C_sf"/>
</dbReference>
<evidence type="ECO:0000259" key="5">
    <source>
        <dbReference type="Pfam" id="PF00501"/>
    </source>
</evidence>
<dbReference type="InterPro" id="IPR042099">
    <property type="entry name" value="ANL_N_sf"/>
</dbReference>
<comment type="similarity">
    <text evidence="1">Belongs to the ATP-dependent AMP-binding enzyme family.</text>
</comment>
<organism evidence="7 8">
    <name type="scientific">Jatrophihabitans lederbergiae</name>
    <dbReference type="NCBI Taxonomy" id="3075547"/>
    <lineage>
        <taxon>Bacteria</taxon>
        <taxon>Bacillati</taxon>
        <taxon>Actinomycetota</taxon>
        <taxon>Actinomycetes</taxon>
        <taxon>Jatrophihabitantales</taxon>
        <taxon>Jatrophihabitantaceae</taxon>
        <taxon>Jatrophihabitans</taxon>
    </lineage>
</organism>
<dbReference type="EC" id="6.2.1.3" evidence="7"/>
<evidence type="ECO:0000256" key="1">
    <source>
        <dbReference type="ARBA" id="ARBA00006432"/>
    </source>
</evidence>
<evidence type="ECO:0000256" key="3">
    <source>
        <dbReference type="ARBA" id="ARBA00022832"/>
    </source>
</evidence>
<evidence type="ECO:0000256" key="2">
    <source>
        <dbReference type="ARBA" id="ARBA00022598"/>
    </source>
</evidence>
<keyword evidence="4" id="KW-0443">Lipid metabolism</keyword>
<evidence type="ECO:0000259" key="6">
    <source>
        <dbReference type="Pfam" id="PF13193"/>
    </source>
</evidence>
<proteinExistence type="inferred from homology"/>
<dbReference type="PANTHER" id="PTHR43859:SF4">
    <property type="entry name" value="BUTANOATE--COA LIGASE AAE1-RELATED"/>
    <property type="match status" value="1"/>
</dbReference>
<dbReference type="InterPro" id="IPR025110">
    <property type="entry name" value="AMP-bd_C"/>
</dbReference>
<dbReference type="Gene3D" id="3.30.300.30">
    <property type="match status" value="1"/>
</dbReference>
<keyword evidence="3" id="KW-0276">Fatty acid metabolism</keyword>
<dbReference type="RefSeq" id="WP_311423894.1">
    <property type="nucleotide sequence ID" value="NZ_JAVREH010000022.1"/>
</dbReference>
<keyword evidence="8" id="KW-1185">Reference proteome</keyword>